<sequence length="381" mass="40634">MFTPTHRRQAAFLAGCDRIALGSLRLRTPEGAWHDFGHGDPAAELVLHDWVAVTATLSRGAAGLAETYAAGLWDTPSVESLAALACLNRDRLRGAHPAGFWQALRSRTMGWFTRRDARGARFTPSDAGNEFFQLWLDPGMSYSAALFAPGDGDLLRAQNRKHDRILDRLAAGGERLLDLGCGWGALAERAADRGHRVTGFTALPGQRGFADARLDGRADIRLGGPHHASGTWDAIVAVEIDTSLPGADRPALLATLKACLAEGGRAVLQTTTTRATRAGAGPGAGLAGLPFPAWAPPAAEDDILRAAAAAGLACRDRFAFGADYARTCRLWSERLDTQAGRALRHGYDQPFLRRWRLALGAAAAAFATGEADVVQLEFTHA</sequence>
<gene>
    <name evidence="6" type="ORF">N5I32_08445</name>
</gene>
<dbReference type="Pfam" id="PF02353">
    <property type="entry name" value="CMAS"/>
    <property type="match status" value="1"/>
</dbReference>
<evidence type="ECO:0000313" key="7">
    <source>
        <dbReference type="Proteomes" id="UP001205601"/>
    </source>
</evidence>
<comment type="caution">
    <text evidence="6">The sequence shown here is derived from an EMBL/GenBank/DDBJ whole genome shotgun (WGS) entry which is preliminary data.</text>
</comment>
<dbReference type="RefSeq" id="WP_261494956.1">
    <property type="nucleotide sequence ID" value="NZ_JAOCQF010000001.1"/>
</dbReference>
<dbReference type="GO" id="GO:0008168">
    <property type="term" value="F:methyltransferase activity"/>
    <property type="evidence" value="ECO:0007669"/>
    <property type="project" value="UniProtKB-KW"/>
</dbReference>
<dbReference type="CDD" id="cd02440">
    <property type="entry name" value="AdoMet_MTases"/>
    <property type="match status" value="1"/>
</dbReference>
<dbReference type="InterPro" id="IPR029063">
    <property type="entry name" value="SAM-dependent_MTases_sf"/>
</dbReference>
<dbReference type="InterPro" id="IPR003333">
    <property type="entry name" value="CMAS"/>
</dbReference>
<dbReference type="EC" id="2.1.1.-" evidence="6"/>
<keyword evidence="3 6" id="KW-0808">Transferase</keyword>
<dbReference type="InterPro" id="IPR050723">
    <property type="entry name" value="CFA/CMAS"/>
</dbReference>
<keyword evidence="2 6" id="KW-0489">Methyltransferase</keyword>
<evidence type="ECO:0000256" key="2">
    <source>
        <dbReference type="ARBA" id="ARBA00022603"/>
    </source>
</evidence>
<organism evidence="6 7">
    <name type="scientific">Albidovulum sediminis</name>
    <dbReference type="NCBI Taxonomy" id="3066345"/>
    <lineage>
        <taxon>Bacteria</taxon>
        <taxon>Pseudomonadati</taxon>
        <taxon>Pseudomonadota</taxon>
        <taxon>Alphaproteobacteria</taxon>
        <taxon>Rhodobacterales</taxon>
        <taxon>Paracoccaceae</taxon>
        <taxon>Albidovulum</taxon>
    </lineage>
</organism>
<reference evidence="7" key="1">
    <citation type="submission" date="2023-07" db="EMBL/GenBank/DDBJ databases">
        <title>Defluviimonas sediminis sp. nov., isolated from mangrove sediment.</title>
        <authorList>
            <person name="Liu L."/>
            <person name="Li J."/>
            <person name="Huang Y."/>
            <person name="Pan J."/>
            <person name="Li M."/>
        </authorList>
    </citation>
    <scope>NUCLEOTIDE SEQUENCE [LARGE SCALE GENOMIC DNA]</scope>
    <source>
        <strain evidence="7">FT324</strain>
    </source>
</reference>
<keyword evidence="5" id="KW-0443">Lipid metabolism</keyword>
<accession>A0ABT2NKT7</accession>
<evidence type="ECO:0000256" key="1">
    <source>
        <dbReference type="ARBA" id="ARBA00010815"/>
    </source>
</evidence>
<name>A0ABT2NKT7_9RHOB</name>
<keyword evidence="4" id="KW-0949">S-adenosyl-L-methionine</keyword>
<protein>
    <submittedName>
        <fullName evidence="6">Class I SAM-dependent methyltransferase</fullName>
        <ecNumber evidence="6">2.1.1.-</ecNumber>
    </submittedName>
</protein>
<keyword evidence="7" id="KW-1185">Reference proteome</keyword>
<dbReference type="PANTHER" id="PTHR43667">
    <property type="entry name" value="CYCLOPROPANE-FATTY-ACYL-PHOSPHOLIPID SYNTHASE"/>
    <property type="match status" value="1"/>
</dbReference>
<evidence type="ECO:0000256" key="4">
    <source>
        <dbReference type="ARBA" id="ARBA00022691"/>
    </source>
</evidence>
<dbReference type="PIRSF" id="PIRSF003085">
    <property type="entry name" value="CMAS"/>
    <property type="match status" value="1"/>
</dbReference>
<dbReference type="EMBL" id="JAOCQF010000001">
    <property type="protein sequence ID" value="MCT8329537.1"/>
    <property type="molecule type" value="Genomic_DNA"/>
</dbReference>
<dbReference type="Proteomes" id="UP001205601">
    <property type="component" value="Unassembled WGS sequence"/>
</dbReference>
<proteinExistence type="inferred from homology"/>
<evidence type="ECO:0000256" key="3">
    <source>
        <dbReference type="ARBA" id="ARBA00022679"/>
    </source>
</evidence>
<dbReference type="Gene3D" id="3.40.50.150">
    <property type="entry name" value="Vaccinia Virus protein VP39"/>
    <property type="match status" value="1"/>
</dbReference>
<evidence type="ECO:0000256" key="5">
    <source>
        <dbReference type="ARBA" id="ARBA00023098"/>
    </source>
</evidence>
<evidence type="ECO:0000313" key="6">
    <source>
        <dbReference type="EMBL" id="MCT8329537.1"/>
    </source>
</evidence>
<dbReference type="PANTHER" id="PTHR43667:SF2">
    <property type="entry name" value="FATTY ACID C-METHYL TRANSFERASE"/>
    <property type="match status" value="1"/>
</dbReference>
<comment type="similarity">
    <text evidence="1">Belongs to the CFA/CMAS family.</text>
</comment>
<dbReference type="GO" id="GO:0032259">
    <property type="term" value="P:methylation"/>
    <property type="evidence" value="ECO:0007669"/>
    <property type="project" value="UniProtKB-KW"/>
</dbReference>
<dbReference type="SUPFAM" id="SSF53335">
    <property type="entry name" value="S-adenosyl-L-methionine-dependent methyltransferases"/>
    <property type="match status" value="1"/>
</dbReference>